<dbReference type="InterPro" id="IPR022159">
    <property type="entry name" value="STIP/TFIP11_N"/>
</dbReference>
<dbReference type="GO" id="GO:0000390">
    <property type="term" value="P:spliceosomal complex disassembly"/>
    <property type="evidence" value="ECO:0007669"/>
    <property type="project" value="InterPro"/>
</dbReference>
<feature type="compositionally biased region" description="Basic and acidic residues" evidence="7">
    <location>
        <begin position="466"/>
        <end position="491"/>
    </location>
</feature>
<feature type="region of interest" description="Disordered" evidence="7">
    <location>
        <begin position="446"/>
        <end position="538"/>
    </location>
</feature>
<evidence type="ECO:0000256" key="7">
    <source>
        <dbReference type="SAM" id="MobiDB-lite"/>
    </source>
</evidence>
<dbReference type="Pfam" id="PF12457">
    <property type="entry name" value="TIP_N"/>
    <property type="match status" value="1"/>
</dbReference>
<feature type="compositionally biased region" description="Low complexity" evidence="7">
    <location>
        <begin position="215"/>
        <end position="231"/>
    </location>
</feature>
<evidence type="ECO:0000259" key="8">
    <source>
        <dbReference type="PROSITE" id="PS50174"/>
    </source>
</evidence>
<keyword evidence="4" id="KW-0747">Spliceosome</keyword>
<accession>A0A2S5B6N5</accession>
<name>A0A2S5B6N5_9BASI</name>
<dbReference type="Proteomes" id="UP000237144">
    <property type="component" value="Unassembled WGS sequence"/>
</dbReference>
<dbReference type="PANTHER" id="PTHR23329">
    <property type="entry name" value="TUFTELIN-INTERACTING PROTEIN 11-RELATED"/>
    <property type="match status" value="1"/>
</dbReference>
<dbReference type="GO" id="GO:0071008">
    <property type="term" value="C:U2-type post-mRNA release spliceosomal complex"/>
    <property type="evidence" value="ECO:0007669"/>
    <property type="project" value="TreeGrafter"/>
</dbReference>
<dbReference type="STRING" id="741276.A0A2S5B6N5"/>
<feature type="compositionally biased region" description="Low complexity" evidence="7">
    <location>
        <begin position="1061"/>
        <end position="1075"/>
    </location>
</feature>
<sequence length="1161" mass="124288">MARRKKQFMDDGSSSSGDDDSANLDDESYFDPNDPDVAAERELFRNPYGAHRGKKRTRQELQEDATYGVWAQQDDDNDAGSRRGGLGGGGPASTSRGGRGGRGGQQRRADYQKPVSFVAAGQPKGAKAEEPIDNLSTALGIEAAKEDEEDVAMELGNSSDDQDDAEELRAAEDIAADQLEAEEDEDRAEEPDEDGDLPPVPGLARPPSPSPPVPTDSGPTSSLAFAPRGIGARPGIGRGGIGAAGGARGGLGSAARGGIGSGASALRPGLGAFAAATSASAGEASRGGIGAQPPRPAAATVESGTASPIDRASTPHAGIGAAGTGRGGIGARPNQSLVDSLRAELAGPAPGSPSETVTESLASSSAGASRTASPAPPPRTAGVAPTGTSDSSTTPREKRSFLPAPPKPPGSAAPKPKLSKSESVHFARLASSGSIGMKMLEKMGWQTGSGLGREGQGIVTPIGEGQKMRGKNEGIRAGERSKGALLEEQRRRGNAGAGSDDDEAGDDATRAAAAAAKKHKKHASAWQSSKPKKEKKEKTQFKTYEEIVAESGSAAEVQQELLVDLNGQALPNQSLSSLPAFGAGSADPTRLPELRHNLTLLCSTLSSSLRALAKEGAGVEQRRAYLAKEENRVRHLVEAQERKITSMQGVLACVERIREKEVEAMDLLRTLEAHSEEPVRAEDVLGRFEDDFDKLLGEFAGEYEELGLDEVVVGAIAPILRRLWQSWDPLTAPAHTVSQLKQFRKLFLIDKHTAPSRTAVSIDLDVYAQAVRAEEDAEIRRRQGERQMTPYETLMWTVWLPKIRSSINNSWSPSNPHPAVQLYTSWLPLLPAFVRDNILDQLILPKVSSAIAEWSPSAAKRETAPQLHTLVFPWLEHAGARMGMVMEESKRKIRAWLKSWKAKEGVPKGIAPWRDAFSKSDWDSLLLKHVLPQLGALLRTALVINPRQQDMSPVDAVLAWQPLLRSSMLSQLLEAEFFPKWGDALWIWLTSDGVNFEQVAEWYSWWKSYFADDVVALSGVSRGFRKGLDLMNQAMALGDDAKYRLSKPDFTPKHARPPTPSDGRTPTRRSTSSRPQVAAAPIADDITFRSIVEEMAAAANLVFLPTGKVAPQGQPLFRLSRTIEGKGGVTVYLEDDVVWIADKAGEFNPVSVEEMVKRAGG</sequence>
<evidence type="ECO:0000313" key="10">
    <source>
        <dbReference type="Proteomes" id="UP000237144"/>
    </source>
</evidence>
<feature type="compositionally biased region" description="Gly residues" evidence="7">
    <location>
        <begin position="82"/>
        <end position="104"/>
    </location>
</feature>
<keyword evidence="3" id="KW-0507">mRNA processing</keyword>
<evidence type="ECO:0000313" key="9">
    <source>
        <dbReference type="EMBL" id="POY72433.1"/>
    </source>
</evidence>
<evidence type="ECO:0000256" key="3">
    <source>
        <dbReference type="ARBA" id="ARBA00022664"/>
    </source>
</evidence>
<feature type="compositionally biased region" description="Acidic residues" evidence="7">
    <location>
        <begin position="17"/>
        <end position="29"/>
    </location>
</feature>
<organism evidence="9 10">
    <name type="scientific">Rhodotorula taiwanensis</name>
    <dbReference type="NCBI Taxonomy" id="741276"/>
    <lineage>
        <taxon>Eukaryota</taxon>
        <taxon>Fungi</taxon>
        <taxon>Dikarya</taxon>
        <taxon>Basidiomycota</taxon>
        <taxon>Pucciniomycotina</taxon>
        <taxon>Microbotryomycetes</taxon>
        <taxon>Sporidiobolales</taxon>
        <taxon>Sporidiobolaceae</taxon>
        <taxon>Rhodotorula</taxon>
    </lineage>
</organism>
<feature type="compositionally biased region" description="Pro residues" evidence="7">
    <location>
        <begin position="198"/>
        <end position="214"/>
    </location>
</feature>
<keyword evidence="6" id="KW-0539">Nucleus</keyword>
<evidence type="ECO:0000256" key="5">
    <source>
        <dbReference type="ARBA" id="ARBA00023187"/>
    </source>
</evidence>
<comment type="caution">
    <text evidence="9">The sequence shown here is derived from an EMBL/GenBank/DDBJ whole genome shotgun (WGS) entry which is preliminary data.</text>
</comment>
<dbReference type="SMART" id="SM00443">
    <property type="entry name" value="G_patch"/>
    <property type="match status" value="1"/>
</dbReference>
<evidence type="ECO:0000256" key="6">
    <source>
        <dbReference type="ARBA" id="ARBA00023242"/>
    </source>
</evidence>
<protein>
    <recommendedName>
        <fullName evidence="8">G-patch domain-containing protein</fullName>
    </recommendedName>
</protein>
<evidence type="ECO:0000256" key="1">
    <source>
        <dbReference type="ARBA" id="ARBA00004123"/>
    </source>
</evidence>
<comment type="subcellular location">
    <subcellularLocation>
        <location evidence="1">Nucleus</location>
    </subcellularLocation>
</comment>
<feature type="domain" description="G-patch" evidence="8">
    <location>
        <begin position="432"/>
        <end position="480"/>
    </location>
</feature>
<keyword evidence="5" id="KW-0508">mRNA splicing</keyword>
<feature type="compositionally biased region" description="Low complexity" evidence="7">
    <location>
        <begin position="362"/>
        <end position="373"/>
    </location>
</feature>
<reference evidence="9 10" key="1">
    <citation type="journal article" date="2018" name="Front. Microbiol.">
        <title>Prospects for Fungal Bioremediation of Acidic Radioactive Waste Sites: Characterization and Genome Sequence of Rhodotorula taiwanensis MD1149.</title>
        <authorList>
            <person name="Tkavc R."/>
            <person name="Matrosova V.Y."/>
            <person name="Grichenko O.E."/>
            <person name="Gostincar C."/>
            <person name="Volpe R.P."/>
            <person name="Klimenkova P."/>
            <person name="Gaidamakova E.K."/>
            <person name="Zhou C.E."/>
            <person name="Stewart B.J."/>
            <person name="Lyman M.G."/>
            <person name="Malfatti S.A."/>
            <person name="Rubinfeld B."/>
            <person name="Courtot M."/>
            <person name="Singh J."/>
            <person name="Dalgard C.L."/>
            <person name="Hamilton T."/>
            <person name="Frey K.G."/>
            <person name="Gunde-Cimerman N."/>
            <person name="Dugan L."/>
            <person name="Daly M.J."/>
        </authorList>
    </citation>
    <scope>NUCLEOTIDE SEQUENCE [LARGE SCALE GENOMIC DNA]</scope>
    <source>
        <strain evidence="9 10">MD1149</strain>
    </source>
</reference>
<keyword evidence="10" id="KW-1185">Reference proteome</keyword>
<evidence type="ECO:0000256" key="4">
    <source>
        <dbReference type="ARBA" id="ARBA00022728"/>
    </source>
</evidence>
<feature type="compositionally biased region" description="Low complexity" evidence="7">
    <location>
        <begin position="262"/>
        <end position="284"/>
    </location>
</feature>
<dbReference type="InterPro" id="IPR000467">
    <property type="entry name" value="G_patch_dom"/>
</dbReference>
<dbReference type="OrthoDB" id="4822at2759"/>
<feature type="compositionally biased region" description="Gly residues" evidence="7">
    <location>
        <begin position="320"/>
        <end position="330"/>
    </location>
</feature>
<feature type="region of interest" description="Disordered" evidence="7">
    <location>
        <begin position="1048"/>
        <end position="1076"/>
    </location>
</feature>
<dbReference type="AlphaFoldDB" id="A0A2S5B6N5"/>
<dbReference type="GO" id="GO:0003676">
    <property type="term" value="F:nucleic acid binding"/>
    <property type="evidence" value="ECO:0007669"/>
    <property type="project" value="InterPro"/>
</dbReference>
<dbReference type="InterPro" id="IPR045211">
    <property type="entry name" value="TFP11/STIP/Ntr1"/>
</dbReference>
<feature type="region of interest" description="Disordered" evidence="7">
    <location>
        <begin position="1"/>
        <end position="425"/>
    </location>
</feature>
<evidence type="ECO:0000256" key="2">
    <source>
        <dbReference type="ARBA" id="ARBA00010900"/>
    </source>
</evidence>
<feature type="compositionally biased region" description="Acidic residues" evidence="7">
    <location>
        <begin position="179"/>
        <end position="196"/>
    </location>
</feature>
<feature type="compositionally biased region" description="Gly residues" evidence="7">
    <location>
        <begin position="232"/>
        <end position="261"/>
    </location>
</feature>
<comment type="similarity">
    <text evidence="2">Belongs to the TFP11/STIP family.</text>
</comment>
<dbReference type="InterPro" id="IPR022783">
    <property type="entry name" value="GCFC_dom"/>
</dbReference>
<dbReference type="Pfam" id="PF07842">
    <property type="entry name" value="GCFC"/>
    <property type="match status" value="1"/>
</dbReference>
<proteinExistence type="inferred from homology"/>
<dbReference type="Pfam" id="PF01585">
    <property type="entry name" value="G-patch"/>
    <property type="match status" value="1"/>
</dbReference>
<dbReference type="PANTHER" id="PTHR23329:SF1">
    <property type="entry name" value="TUFTELIN-INTERACTING PROTEIN 11"/>
    <property type="match status" value="1"/>
</dbReference>
<gene>
    <name evidence="9" type="ORF">BMF94_4259</name>
</gene>
<dbReference type="PROSITE" id="PS50174">
    <property type="entry name" value="G_PATCH"/>
    <property type="match status" value="1"/>
</dbReference>
<dbReference type="EMBL" id="PJQD01000048">
    <property type="protein sequence ID" value="POY72433.1"/>
    <property type="molecule type" value="Genomic_DNA"/>
</dbReference>